<dbReference type="EMBL" id="JAULSW010000015">
    <property type="protein sequence ID" value="KAK3366337.1"/>
    <property type="molecule type" value="Genomic_DNA"/>
</dbReference>
<dbReference type="EMBL" id="JAULSW010000007">
    <property type="protein sequence ID" value="KAK3375225.1"/>
    <property type="molecule type" value="Genomic_DNA"/>
</dbReference>
<dbReference type="Proteomes" id="UP001285441">
    <property type="component" value="Unassembled WGS sequence"/>
</dbReference>
<keyword evidence="1" id="KW-1133">Transmembrane helix</keyword>
<proteinExistence type="predicted"/>
<evidence type="ECO:0000313" key="2">
    <source>
        <dbReference type="EMBL" id="KAK3366337.1"/>
    </source>
</evidence>
<accession>A0AAE0N9I0</accession>
<keyword evidence="1" id="KW-0472">Membrane</keyword>
<reference evidence="3" key="1">
    <citation type="journal article" date="2023" name="Mol. Phylogenet. Evol.">
        <title>Genome-scale phylogeny and comparative genomics of the fungal order Sordariales.</title>
        <authorList>
            <person name="Hensen N."/>
            <person name="Bonometti L."/>
            <person name="Westerberg I."/>
            <person name="Brannstrom I.O."/>
            <person name="Guillou S."/>
            <person name="Cros-Aarteil S."/>
            <person name="Calhoun S."/>
            <person name="Haridas S."/>
            <person name="Kuo A."/>
            <person name="Mondo S."/>
            <person name="Pangilinan J."/>
            <person name="Riley R."/>
            <person name="LaButti K."/>
            <person name="Andreopoulos B."/>
            <person name="Lipzen A."/>
            <person name="Chen C."/>
            <person name="Yan M."/>
            <person name="Daum C."/>
            <person name="Ng V."/>
            <person name="Clum A."/>
            <person name="Steindorff A."/>
            <person name="Ohm R.A."/>
            <person name="Martin F."/>
            <person name="Silar P."/>
            <person name="Natvig D.O."/>
            <person name="Lalanne C."/>
            <person name="Gautier V."/>
            <person name="Ament-Velasquez S.L."/>
            <person name="Kruys A."/>
            <person name="Hutchinson M.I."/>
            <person name="Powell A.J."/>
            <person name="Barry K."/>
            <person name="Miller A.N."/>
            <person name="Grigoriev I.V."/>
            <person name="Debuchy R."/>
            <person name="Gladieux P."/>
            <person name="Hiltunen Thoren M."/>
            <person name="Johannesson H."/>
        </authorList>
    </citation>
    <scope>NUCLEOTIDE SEQUENCE</scope>
    <source>
        <strain evidence="3">CBS 232.78</strain>
    </source>
</reference>
<keyword evidence="4" id="KW-1185">Reference proteome</keyword>
<evidence type="ECO:0000313" key="4">
    <source>
        <dbReference type="Proteomes" id="UP001285441"/>
    </source>
</evidence>
<evidence type="ECO:0000313" key="3">
    <source>
        <dbReference type="EMBL" id="KAK3375225.1"/>
    </source>
</evidence>
<dbReference type="AlphaFoldDB" id="A0AAE0N9I0"/>
<name>A0AAE0N9I0_9PEZI</name>
<protein>
    <recommendedName>
        <fullName evidence="5">Transmembrane protein</fullName>
    </recommendedName>
</protein>
<sequence length="119" mass="13471">MKLDTHYHPSSYNKVPTASMLPGLELRGLILLGTLDVRRRRPKLMVKELKISWCWRFVWVKGRSLGCRTFGGRDFGFLSPLLAGDSTLLSVLLLLLLLVFLRLSLFCFESLPLGLLSPP</sequence>
<feature type="transmembrane region" description="Helical" evidence="1">
    <location>
        <begin position="88"/>
        <end position="111"/>
    </location>
</feature>
<organism evidence="3 4">
    <name type="scientific">Podospora didyma</name>
    <dbReference type="NCBI Taxonomy" id="330526"/>
    <lineage>
        <taxon>Eukaryota</taxon>
        <taxon>Fungi</taxon>
        <taxon>Dikarya</taxon>
        <taxon>Ascomycota</taxon>
        <taxon>Pezizomycotina</taxon>
        <taxon>Sordariomycetes</taxon>
        <taxon>Sordariomycetidae</taxon>
        <taxon>Sordariales</taxon>
        <taxon>Podosporaceae</taxon>
        <taxon>Podospora</taxon>
    </lineage>
</organism>
<evidence type="ECO:0000256" key="1">
    <source>
        <dbReference type="SAM" id="Phobius"/>
    </source>
</evidence>
<reference evidence="3" key="2">
    <citation type="submission" date="2023-06" db="EMBL/GenBank/DDBJ databases">
        <authorList>
            <consortium name="Lawrence Berkeley National Laboratory"/>
            <person name="Haridas S."/>
            <person name="Hensen N."/>
            <person name="Bonometti L."/>
            <person name="Westerberg I."/>
            <person name="Brannstrom I.O."/>
            <person name="Guillou S."/>
            <person name="Cros-Aarteil S."/>
            <person name="Calhoun S."/>
            <person name="Kuo A."/>
            <person name="Mondo S."/>
            <person name="Pangilinan J."/>
            <person name="Riley R."/>
            <person name="LaButti K."/>
            <person name="Andreopoulos B."/>
            <person name="Lipzen A."/>
            <person name="Chen C."/>
            <person name="Yanf M."/>
            <person name="Daum C."/>
            <person name="Ng V."/>
            <person name="Clum A."/>
            <person name="Steindorff A."/>
            <person name="Ohm R."/>
            <person name="Martin F."/>
            <person name="Silar P."/>
            <person name="Natvig D."/>
            <person name="Lalanne C."/>
            <person name="Gautier V."/>
            <person name="Ament-velasquez S.L."/>
            <person name="Kruys A."/>
            <person name="Hutchinson M.I."/>
            <person name="Powell A.J."/>
            <person name="Barry K."/>
            <person name="Miller A.N."/>
            <person name="Grigoriev I.V."/>
            <person name="Debuchy R."/>
            <person name="Gladieux P."/>
            <person name="Thoren M.H."/>
            <person name="Johannesson H."/>
        </authorList>
    </citation>
    <scope>NUCLEOTIDE SEQUENCE</scope>
    <source>
        <strain evidence="3">CBS 232.78</strain>
    </source>
</reference>
<feature type="transmembrane region" description="Helical" evidence="1">
    <location>
        <begin position="20"/>
        <end position="37"/>
    </location>
</feature>
<comment type="caution">
    <text evidence="3">The sequence shown here is derived from an EMBL/GenBank/DDBJ whole genome shotgun (WGS) entry which is preliminary data.</text>
</comment>
<evidence type="ECO:0008006" key="5">
    <source>
        <dbReference type="Google" id="ProtNLM"/>
    </source>
</evidence>
<keyword evidence="1" id="KW-0812">Transmembrane</keyword>
<gene>
    <name evidence="3" type="ORF">B0H63DRAFT_482252</name>
    <name evidence="2" type="ORF">B0H63DRAFT_490680</name>
</gene>